<evidence type="ECO:0000313" key="8">
    <source>
        <dbReference type="Proteomes" id="UP000683246"/>
    </source>
</evidence>
<organism evidence="7 8">
    <name type="scientific">Vallitalea pronyensis</name>
    <dbReference type="NCBI Taxonomy" id="1348613"/>
    <lineage>
        <taxon>Bacteria</taxon>
        <taxon>Bacillati</taxon>
        <taxon>Bacillota</taxon>
        <taxon>Clostridia</taxon>
        <taxon>Lachnospirales</taxon>
        <taxon>Vallitaleaceae</taxon>
        <taxon>Vallitalea</taxon>
    </lineage>
</organism>
<feature type="transmembrane region" description="Helical" evidence="5">
    <location>
        <begin position="16"/>
        <end position="38"/>
    </location>
</feature>
<dbReference type="GO" id="GO:0000155">
    <property type="term" value="F:phosphorelay sensor kinase activity"/>
    <property type="evidence" value="ECO:0007669"/>
    <property type="project" value="InterPro"/>
</dbReference>
<dbReference type="KEGG" id="vpy:HZI73_07825"/>
<dbReference type="AlphaFoldDB" id="A0A8J8MIS2"/>
<dbReference type="CDD" id="cd06225">
    <property type="entry name" value="HAMP"/>
    <property type="match status" value="1"/>
</dbReference>
<keyword evidence="5" id="KW-1133">Transmembrane helix</keyword>
<comment type="subcellular location">
    <subcellularLocation>
        <location evidence="1">Membrane</location>
    </subcellularLocation>
</comment>
<dbReference type="SMART" id="SM00387">
    <property type="entry name" value="HATPase_c"/>
    <property type="match status" value="1"/>
</dbReference>
<evidence type="ECO:0000256" key="3">
    <source>
        <dbReference type="ARBA" id="ARBA00022679"/>
    </source>
</evidence>
<evidence type="ECO:0000256" key="4">
    <source>
        <dbReference type="ARBA" id="ARBA00022777"/>
    </source>
</evidence>
<dbReference type="SMART" id="SM00304">
    <property type="entry name" value="HAMP"/>
    <property type="match status" value="1"/>
</dbReference>
<dbReference type="Gene3D" id="6.10.340.10">
    <property type="match status" value="1"/>
</dbReference>
<dbReference type="GO" id="GO:0016020">
    <property type="term" value="C:membrane"/>
    <property type="evidence" value="ECO:0007669"/>
    <property type="project" value="UniProtKB-SubCell"/>
</dbReference>
<dbReference type="Proteomes" id="UP000683246">
    <property type="component" value="Chromosome"/>
</dbReference>
<sequence length="578" mass="66768">MLKRREGKLMKLRNKYFLIFFSVFLVISLAMSFIAYFLSNHILMHKYEEMSDENLSYIMEITEKELNQLTNTFGFLANNTLVLERIQTDYGHRKAFEKIRDDRIVTHTINAMSTFDVFASIQGIYIYGYNGEEYWHTIGNDFFENTTIQEELSKVEISSIGLTYLGIEESYYHLADSEHVLKFARKLYNHFGAAIGLIYFELDADYFRKLYNNERIYSDRKLFLTDHEGRMIYHESKNLVSQKLDTEGHAGITVEKELEDYGWKLISMTPADRIYDENSLIIKVTLITAAISIILEMLILMVITGRIVRPINKLTKAMTQVRHGDLQVQVDHKSDDEIGLLTNNFNRMTRQLKENMDKEIAYNKAMNDAEYKALQAQINPHFMYNSLNALKWLAGIQKADNIINIVDALWILLRKTSSLKGQFVPLKSEIEIIDAYGMIQQVRYKGKFEIIYAIQDEHMEKIIPKYILQPFVENAIFYGIEPKKGPGIIQVVTEVVGDDLKIMVMDDGVGIEKEKLRMILTDSSKHQHEAGLNPIGIKNVDERLKLLYGNHYGVHIDSTLGEGTTITIHIPINTSQEG</sequence>
<keyword evidence="8" id="KW-1185">Reference proteome</keyword>
<dbReference type="InterPro" id="IPR050640">
    <property type="entry name" value="Bact_2-comp_sensor_kinase"/>
</dbReference>
<feature type="domain" description="HAMP" evidence="6">
    <location>
        <begin position="305"/>
        <end position="357"/>
    </location>
</feature>
<keyword evidence="4 7" id="KW-0418">Kinase</keyword>
<dbReference type="Pfam" id="PF06580">
    <property type="entry name" value="His_kinase"/>
    <property type="match status" value="1"/>
</dbReference>
<dbReference type="RefSeq" id="WP_212697690.1">
    <property type="nucleotide sequence ID" value="NZ_CP058649.1"/>
</dbReference>
<evidence type="ECO:0000256" key="5">
    <source>
        <dbReference type="SAM" id="Phobius"/>
    </source>
</evidence>
<evidence type="ECO:0000256" key="2">
    <source>
        <dbReference type="ARBA" id="ARBA00022553"/>
    </source>
</evidence>
<feature type="transmembrane region" description="Helical" evidence="5">
    <location>
        <begin position="280"/>
        <end position="303"/>
    </location>
</feature>
<evidence type="ECO:0000259" key="6">
    <source>
        <dbReference type="PROSITE" id="PS50885"/>
    </source>
</evidence>
<dbReference type="PROSITE" id="PS50885">
    <property type="entry name" value="HAMP"/>
    <property type="match status" value="1"/>
</dbReference>
<dbReference type="InterPro" id="IPR010559">
    <property type="entry name" value="Sig_transdc_His_kin_internal"/>
</dbReference>
<dbReference type="InterPro" id="IPR003594">
    <property type="entry name" value="HATPase_dom"/>
</dbReference>
<dbReference type="SUPFAM" id="SSF55874">
    <property type="entry name" value="ATPase domain of HSP90 chaperone/DNA topoisomerase II/histidine kinase"/>
    <property type="match status" value="1"/>
</dbReference>
<dbReference type="Pfam" id="PF00672">
    <property type="entry name" value="HAMP"/>
    <property type="match status" value="1"/>
</dbReference>
<protein>
    <submittedName>
        <fullName evidence="7">Sensor histidine kinase</fullName>
    </submittedName>
</protein>
<evidence type="ECO:0000256" key="1">
    <source>
        <dbReference type="ARBA" id="ARBA00004370"/>
    </source>
</evidence>
<dbReference type="PANTHER" id="PTHR34220:SF7">
    <property type="entry name" value="SENSOR HISTIDINE KINASE YPDA"/>
    <property type="match status" value="1"/>
</dbReference>
<keyword evidence="5" id="KW-0472">Membrane</keyword>
<dbReference type="Pfam" id="PF02518">
    <property type="entry name" value="HATPase_c"/>
    <property type="match status" value="1"/>
</dbReference>
<name>A0A8J8MIS2_9FIRM</name>
<dbReference type="InterPro" id="IPR036890">
    <property type="entry name" value="HATPase_C_sf"/>
</dbReference>
<gene>
    <name evidence="7" type="ORF">HZI73_07825</name>
</gene>
<keyword evidence="3" id="KW-0808">Transferase</keyword>
<keyword evidence="2" id="KW-0597">Phosphoprotein</keyword>
<proteinExistence type="predicted"/>
<reference evidence="7" key="1">
    <citation type="submission" date="2020-07" db="EMBL/GenBank/DDBJ databases">
        <title>Vallitalea pronyensis genome.</title>
        <authorList>
            <person name="Postec A."/>
        </authorList>
    </citation>
    <scope>NUCLEOTIDE SEQUENCE</scope>
    <source>
        <strain evidence="7">FatNI3</strain>
    </source>
</reference>
<dbReference type="SUPFAM" id="SSF158472">
    <property type="entry name" value="HAMP domain-like"/>
    <property type="match status" value="1"/>
</dbReference>
<dbReference type="EMBL" id="CP058649">
    <property type="protein sequence ID" value="QUI22207.1"/>
    <property type="molecule type" value="Genomic_DNA"/>
</dbReference>
<accession>A0A8J8MIS2</accession>
<dbReference type="Gene3D" id="3.30.565.10">
    <property type="entry name" value="Histidine kinase-like ATPase, C-terminal domain"/>
    <property type="match status" value="1"/>
</dbReference>
<dbReference type="InterPro" id="IPR003660">
    <property type="entry name" value="HAMP_dom"/>
</dbReference>
<keyword evidence="5" id="KW-0812">Transmembrane</keyword>
<evidence type="ECO:0000313" key="7">
    <source>
        <dbReference type="EMBL" id="QUI22207.1"/>
    </source>
</evidence>
<dbReference type="PANTHER" id="PTHR34220">
    <property type="entry name" value="SENSOR HISTIDINE KINASE YPDA"/>
    <property type="match status" value="1"/>
</dbReference>